<keyword evidence="2" id="KW-0812">Transmembrane</keyword>
<dbReference type="Pfam" id="PF15207">
    <property type="entry name" value="TMEM240"/>
    <property type="match status" value="1"/>
</dbReference>
<evidence type="ECO:0000313" key="4">
    <source>
        <dbReference type="Proteomes" id="UP000472276"/>
    </source>
</evidence>
<evidence type="ECO:0000256" key="2">
    <source>
        <dbReference type="SAM" id="Phobius"/>
    </source>
</evidence>
<dbReference type="OMA" id="MPKFRNI"/>
<accession>A0A668SER0</accession>
<proteinExistence type="predicted"/>
<feature type="transmembrane region" description="Helical" evidence="2">
    <location>
        <begin position="82"/>
        <end position="99"/>
    </location>
</feature>
<keyword evidence="2" id="KW-1133">Transmembrane helix</keyword>
<organism evidence="3 4">
    <name type="scientific">Oreochromis aureus</name>
    <name type="common">Israeli tilapia</name>
    <name type="synonym">Chromis aureus</name>
    <dbReference type="NCBI Taxonomy" id="47969"/>
    <lineage>
        <taxon>Eukaryota</taxon>
        <taxon>Metazoa</taxon>
        <taxon>Chordata</taxon>
        <taxon>Craniata</taxon>
        <taxon>Vertebrata</taxon>
        <taxon>Euteleostomi</taxon>
        <taxon>Actinopterygii</taxon>
        <taxon>Neopterygii</taxon>
        <taxon>Teleostei</taxon>
        <taxon>Neoteleostei</taxon>
        <taxon>Acanthomorphata</taxon>
        <taxon>Ovalentaria</taxon>
        <taxon>Cichlomorphae</taxon>
        <taxon>Cichliformes</taxon>
        <taxon>Cichlidae</taxon>
        <taxon>African cichlids</taxon>
        <taxon>Pseudocrenilabrinae</taxon>
        <taxon>Oreochromini</taxon>
        <taxon>Oreochromis</taxon>
    </lineage>
</organism>
<reference evidence="3" key="2">
    <citation type="submission" date="2025-09" db="UniProtKB">
        <authorList>
            <consortium name="Ensembl"/>
        </authorList>
    </citation>
    <scope>IDENTIFICATION</scope>
</reference>
<gene>
    <name evidence="3" type="primary">LOC120440360</name>
</gene>
<keyword evidence="2" id="KW-0472">Membrane</keyword>
<protein>
    <recommendedName>
        <fullName evidence="5">Transmembrane protein 240b</fullName>
    </recommendedName>
</protein>
<dbReference type="AlphaFoldDB" id="A0A668SER0"/>
<evidence type="ECO:0000256" key="1">
    <source>
        <dbReference type="SAM" id="MobiDB-lite"/>
    </source>
</evidence>
<sequence length="196" mass="22520">SCMLTVTKLTTYSVNYAVIAGNMNALLDHFHNFFLPLLRGHEHVCQCFCGSEQAYHVVPYHGAMPIDCSYGDYIMTQQEMDLIAGIMLGICISWVLMWLDSVWHRALNCWRTNQLTSNRFHSWMPKFRNIRNVFRCPHPEPSEESSGNMHVKQNKKNPKTLPQGNLVEADLPFLSLSCLFSLFAKSVSVIWKHLRG</sequence>
<dbReference type="Proteomes" id="UP000472276">
    <property type="component" value="Unassembled WGS sequence"/>
</dbReference>
<evidence type="ECO:0008006" key="5">
    <source>
        <dbReference type="Google" id="ProtNLM"/>
    </source>
</evidence>
<dbReference type="PANTHER" id="PTHR28666:SF1">
    <property type="entry name" value="TRANSMEMBRANE PROTEIN 240"/>
    <property type="match status" value="1"/>
</dbReference>
<name>A0A668SER0_OREAU</name>
<feature type="region of interest" description="Disordered" evidence="1">
    <location>
        <begin position="139"/>
        <end position="161"/>
    </location>
</feature>
<dbReference type="PANTHER" id="PTHR28666">
    <property type="entry name" value="TRANSMEMBRANE PROTEIN 240"/>
    <property type="match status" value="1"/>
</dbReference>
<keyword evidence="4" id="KW-1185">Reference proteome</keyword>
<dbReference type="InterPro" id="IPR027947">
    <property type="entry name" value="TMEM240"/>
</dbReference>
<reference evidence="3" key="1">
    <citation type="submission" date="2025-08" db="UniProtKB">
        <authorList>
            <consortium name="Ensembl"/>
        </authorList>
    </citation>
    <scope>IDENTIFICATION</scope>
</reference>
<evidence type="ECO:0000313" key="3">
    <source>
        <dbReference type="Ensembl" id="ENSOABP00000012920.2"/>
    </source>
</evidence>
<dbReference type="Ensembl" id="ENSOABT00000013346.2">
    <property type="protein sequence ID" value="ENSOABP00000012920.2"/>
    <property type="gene ID" value="ENSOABG00000006548.2"/>
</dbReference>